<keyword evidence="3" id="KW-1185">Reference proteome</keyword>
<reference evidence="2 3" key="1">
    <citation type="journal article" date="2018" name="Front. Plant Sci.">
        <title>Red Clover (Trifolium pratense) and Zigzag Clover (T. medium) - A Picture of Genomic Similarities and Differences.</title>
        <authorList>
            <person name="Dluhosova J."/>
            <person name="Istvanek J."/>
            <person name="Nedelnik J."/>
            <person name="Repkova J."/>
        </authorList>
    </citation>
    <scope>NUCLEOTIDE SEQUENCE [LARGE SCALE GENOMIC DNA]</scope>
    <source>
        <strain evidence="3">cv. 10/8</strain>
        <tissue evidence="2">Leaf</tissue>
    </source>
</reference>
<feature type="region of interest" description="Disordered" evidence="1">
    <location>
        <begin position="32"/>
        <end position="66"/>
    </location>
</feature>
<feature type="non-terminal residue" evidence="2">
    <location>
        <position position="66"/>
    </location>
</feature>
<sequence>ETTHFSIEIPKKGEVATADGDETDALVHPVKKKRATRSNTGRALLQSGSGKNISAGNDVVVQEDTE</sequence>
<dbReference type="EMBL" id="LXQA011248730">
    <property type="protein sequence ID" value="MCI90588.1"/>
    <property type="molecule type" value="Genomic_DNA"/>
</dbReference>
<evidence type="ECO:0000256" key="1">
    <source>
        <dbReference type="SAM" id="MobiDB-lite"/>
    </source>
</evidence>
<proteinExistence type="predicted"/>
<evidence type="ECO:0000313" key="2">
    <source>
        <dbReference type="EMBL" id="MCI90588.1"/>
    </source>
</evidence>
<accession>A0A392VQB3</accession>
<name>A0A392VQB3_9FABA</name>
<protein>
    <submittedName>
        <fullName evidence="2">Uncharacterized protein</fullName>
    </submittedName>
</protein>
<dbReference type="Proteomes" id="UP000265520">
    <property type="component" value="Unassembled WGS sequence"/>
</dbReference>
<organism evidence="2 3">
    <name type="scientific">Trifolium medium</name>
    <dbReference type="NCBI Taxonomy" id="97028"/>
    <lineage>
        <taxon>Eukaryota</taxon>
        <taxon>Viridiplantae</taxon>
        <taxon>Streptophyta</taxon>
        <taxon>Embryophyta</taxon>
        <taxon>Tracheophyta</taxon>
        <taxon>Spermatophyta</taxon>
        <taxon>Magnoliopsida</taxon>
        <taxon>eudicotyledons</taxon>
        <taxon>Gunneridae</taxon>
        <taxon>Pentapetalae</taxon>
        <taxon>rosids</taxon>
        <taxon>fabids</taxon>
        <taxon>Fabales</taxon>
        <taxon>Fabaceae</taxon>
        <taxon>Papilionoideae</taxon>
        <taxon>50 kb inversion clade</taxon>
        <taxon>NPAAA clade</taxon>
        <taxon>Hologalegina</taxon>
        <taxon>IRL clade</taxon>
        <taxon>Trifolieae</taxon>
        <taxon>Trifolium</taxon>
    </lineage>
</organism>
<evidence type="ECO:0000313" key="3">
    <source>
        <dbReference type="Proteomes" id="UP000265520"/>
    </source>
</evidence>
<feature type="non-terminal residue" evidence="2">
    <location>
        <position position="1"/>
    </location>
</feature>
<comment type="caution">
    <text evidence="2">The sequence shown here is derived from an EMBL/GenBank/DDBJ whole genome shotgun (WGS) entry which is preliminary data.</text>
</comment>
<feature type="compositionally biased region" description="Polar residues" evidence="1">
    <location>
        <begin position="37"/>
        <end position="55"/>
    </location>
</feature>
<dbReference type="AlphaFoldDB" id="A0A392VQB3"/>